<dbReference type="OrthoDB" id="413520at2759"/>
<evidence type="ECO:0000256" key="1">
    <source>
        <dbReference type="SAM" id="MobiDB-lite"/>
    </source>
</evidence>
<dbReference type="EMBL" id="DF237499">
    <property type="protein sequence ID" value="GAQ89683.1"/>
    <property type="molecule type" value="Genomic_DNA"/>
</dbReference>
<organism evidence="2 3">
    <name type="scientific">Klebsormidium nitens</name>
    <name type="common">Green alga</name>
    <name type="synonym">Ulothrix nitens</name>
    <dbReference type="NCBI Taxonomy" id="105231"/>
    <lineage>
        <taxon>Eukaryota</taxon>
        <taxon>Viridiplantae</taxon>
        <taxon>Streptophyta</taxon>
        <taxon>Klebsormidiophyceae</taxon>
        <taxon>Klebsormidiales</taxon>
        <taxon>Klebsormidiaceae</taxon>
        <taxon>Klebsormidium</taxon>
    </lineage>
</organism>
<accession>A0A1Y1IGA6</accession>
<evidence type="ECO:0000313" key="3">
    <source>
        <dbReference type="Proteomes" id="UP000054558"/>
    </source>
</evidence>
<dbReference type="AlphaFoldDB" id="A0A1Y1IGA6"/>
<name>A0A1Y1IGA6_KLENI</name>
<gene>
    <name evidence="2" type="ORF">KFL_005500060</name>
</gene>
<dbReference type="OMA" id="VWQSEDI"/>
<proteinExistence type="predicted"/>
<dbReference type="SUPFAM" id="SSF53335">
    <property type="entry name" value="S-adenosyl-L-methionine-dependent methyltransferases"/>
    <property type="match status" value="1"/>
</dbReference>
<dbReference type="InterPro" id="IPR029063">
    <property type="entry name" value="SAM-dependent_MTases_sf"/>
</dbReference>
<dbReference type="Gene3D" id="3.40.50.150">
    <property type="entry name" value="Vaccinia Virus protein VP39"/>
    <property type="match status" value="1"/>
</dbReference>
<keyword evidence="3" id="KW-1185">Reference proteome</keyword>
<dbReference type="PANTHER" id="PTHR14614:SF123">
    <property type="entry name" value="OS04G0645500 PROTEIN"/>
    <property type="match status" value="1"/>
</dbReference>
<dbReference type="CDD" id="cd02440">
    <property type="entry name" value="AdoMet_MTases"/>
    <property type="match status" value="1"/>
</dbReference>
<dbReference type="PANTHER" id="PTHR14614">
    <property type="entry name" value="HEPATOCELLULAR CARCINOMA-ASSOCIATED ANTIGEN"/>
    <property type="match status" value="1"/>
</dbReference>
<dbReference type="Pfam" id="PF10294">
    <property type="entry name" value="Methyltransf_16"/>
    <property type="match status" value="1"/>
</dbReference>
<feature type="region of interest" description="Disordered" evidence="1">
    <location>
        <begin position="242"/>
        <end position="263"/>
    </location>
</feature>
<feature type="region of interest" description="Disordered" evidence="1">
    <location>
        <begin position="1"/>
        <end position="29"/>
    </location>
</feature>
<protein>
    <submittedName>
        <fullName evidence="2">Uncharacterized protein</fullName>
    </submittedName>
</protein>
<dbReference type="Proteomes" id="UP000054558">
    <property type="component" value="Unassembled WGS sequence"/>
</dbReference>
<dbReference type="STRING" id="105231.A0A1Y1IGA6"/>
<dbReference type="GO" id="GO:0008276">
    <property type="term" value="F:protein methyltransferase activity"/>
    <property type="evidence" value="ECO:0000318"/>
    <property type="project" value="GO_Central"/>
</dbReference>
<dbReference type="InterPro" id="IPR019410">
    <property type="entry name" value="Methyltransf_16"/>
</dbReference>
<evidence type="ECO:0000313" key="2">
    <source>
        <dbReference type="EMBL" id="GAQ89683.1"/>
    </source>
</evidence>
<reference evidence="2 3" key="1">
    <citation type="journal article" date="2014" name="Nat. Commun.">
        <title>Klebsormidium flaccidum genome reveals primary factors for plant terrestrial adaptation.</title>
        <authorList>
            <person name="Hori K."/>
            <person name="Maruyama F."/>
            <person name="Fujisawa T."/>
            <person name="Togashi T."/>
            <person name="Yamamoto N."/>
            <person name="Seo M."/>
            <person name="Sato S."/>
            <person name="Yamada T."/>
            <person name="Mori H."/>
            <person name="Tajima N."/>
            <person name="Moriyama T."/>
            <person name="Ikeuchi M."/>
            <person name="Watanabe M."/>
            <person name="Wada H."/>
            <person name="Kobayashi K."/>
            <person name="Saito M."/>
            <person name="Masuda T."/>
            <person name="Sasaki-Sekimoto Y."/>
            <person name="Mashiguchi K."/>
            <person name="Awai K."/>
            <person name="Shimojima M."/>
            <person name="Masuda S."/>
            <person name="Iwai M."/>
            <person name="Nobusawa T."/>
            <person name="Narise T."/>
            <person name="Kondo S."/>
            <person name="Saito H."/>
            <person name="Sato R."/>
            <person name="Murakawa M."/>
            <person name="Ihara Y."/>
            <person name="Oshima-Yamada Y."/>
            <person name="Ohtaka K."/>
            <person name="Satoh M."/>
            <person name="Sonobe K."/>
            <person name="Ishii M."/>
            <person name="Ohtani R."/>
            <person name="Kanamori-Sato M."/>
            <person name="Honoki R."/>
            <person name="Miyazaki D."/>
            <person name="Mochizuki H."/>
            <person name="Umetsu J."/>
            <person name="Higashi K."/>
            <person name="Shibata D."/>
            <person name="Kamiya Y."/>
            <person name="Sato N."/>
            <person name="Nakamura Y."/>
            <person name="Tabata S."/>
            <person name="Ida S."/>
            <person name="Kurokawa K."/>
            <person name="Ohta H."/>
        </authorList>
    </citation>
    <scope>NUCLEOTIDE SEQUENCE [LARGE SCALE GENOMIC DNA]</scope>
    <source>
        <strain evidence="2 3">NIES-2285</strain>
    </source>
</reference>
<sequence>MASPEADDSVKQPAIDSAGGTTTSEPPDTARRFRDISVRGRELRIYEHSSLMDPQTGRALTGAWVWDCAIAVAKWFETQSWPPGSFKGKRVIEVGAGTGLVGLALASLGADVVLTDREALMPGLRTNIQANQLEERCRADVLEWGSDASHLFPPVDYVVGSDILYDMSLVPALCKTLLDLSGPNTQIIIGYELRFGTTEAFQIMREHGLVSVKVDYDKLHPEWRSDDIGIFIIRRGEASPASRKSTSEDEMPNYNDLNVLSKT</sequence>